<name>A0ABW5LY77_9BACT</name>
<gene>
    <name evidence="2" type="ORF">ACFSUS_03740</name>
</gene>
<dbReference type="RefSeq" id="WP_381519286.1">
    <property type="nucleotide sequence ID" value="NZ_JBHULN010000002.1"/>
</dbReference>
<evidence type="ECO:0000313" key="3">
    <source>
        <dbReference type="Proteomes" id="UP001597469"/>
    </source>
</evidence>
<feature type="compositionally biased region" description="Polar residues" evidence="1">
    <location>
        <begin position="1"/>
        <end position="11"/>
    </location>
</feature>
<proteinExistence type="predicted"/>
<feature type="region of interest" description="Disordered" evidence="1">
    <location>
        <begin position="1"/>
        <end position="87"/>
    </location>
</feature>
<feature type="compositionally biased region" description="Low complexity" evidence="1">
    <location>
        <begin position="76"/>
        <end position="87"/>
    </location>
</feature>
<feature type="compositionally biased region" description="Basic and acidic residues" evidence="1">
    <location>
        <begin position="49"/>
        <end position="71"/>
    </location>
</feature>
<reference evidence="3" key="1">
    <citation type="journal article" date="2019" name="Int. J. Syst. Evol. Microbiol.">
        <title>The Global Catalogue of Microorganisms (GCM) 10K type strain sequencing project: providing services to taxonomists for standard genome sequencing and annotation.</title>
        <authorList>
            <consortium name="The Broad Institute Genomics Platform"/>
            <consortium name="The Broad Institute Genome Sequencing Center for Infectious Disease"/>
            <person name="Wu L."/>
            <person name="Ma J."/>
        </authorList>
    </citation>
    <scope>NUCLEOTIDE SEQUENCE [LARGE SCALE GENOMIC DNA]</scope>
    <source>
        <strain evidence="3">KCTC 42805</strain>
    </source>
</reference>
<accession>A0ABW5LY77</accession>
<protein>
    <submittedName>
        <fullName evidence="2">Uncharacterized protein</fullName>
    </submittedName>
</protein>
<evidence type="ECO:0000256" key="1">
    <source>
        <dbReference type="SAM" id="MobiDB-lite"/>
    </source>
</evidence>
<comment type="caution">
    <text evidence="2">The sequence shown here is derived from an EMBL/GenBank/DDBJ whole genome shotgun (WGS) entry which is preliminary data.</text>
</comment>
<keyword evidence="3" id="KW-1185">Reference proteome</keyword>
<dbReference type="Proteomes" id="UP001597469">
    <property type="component" value="Unassembled WGS sequence"/>
</dbReference>
<feature type="compositionally biased region" description="Polar residues" evidence="1">
    <location>
        <begin position="32"/>
        <end position="48"/>
    </location>
</feature>
<organism evidence="2 3">
    <name type="scientific">Spirosoma soli</name>
    <dbReference type="NCBI Taxonomy" id="1770529"/>
    <lineage>
        <taxon>Bacteria</taxon>
        <taxon>Pseudomonadati</taxon>
        <taxon>Bacteroidota</taxon>
        <taxon>Cytophagia</taxon>
        <taxon>Cytophagales</taxon>
        <taxon>Cytophagaceae</taxon>
        <taxon>Spirosoma</taxon>
    </lineage>
</organism>
<sequence>MANNKTTNQPGSKDEQPHSERTRKHDFHDTSFTRPNGERTMQPSNKSKQGPEEDHVLTEKSKAELAEERGGHGHSGHSSSRNGSRKH</sequence>
<evidence type="ECO:0000313" key="2">
    <source>
        <dbReference type="EMBL" id="MFD2569730.1"/>
    </source>
</evidence>
<dbReference type="EMBL" id="JBHULN010000002">
    <property type="protein sequence ID" value="MFD2569730.1"/>
    <property type="molecule type" value="Genomic_DNA"/>
</dbReference>